<dbReference type="PROSITE" id="PS01124">
    <property type="entry name" value="HTH_ARAC_FAMILY_2"/>
    <property type="match status" value="1"/>
</dbReference>
<evidence type="ECO:0000313" key="14">
    <source>
        <dbReference type="Proteomes" id="UP001314681"/>
    </source>
</evidence>
<sequence>MYKAIIVDDEDLFRKTLMNKIDWDAFKLTLAGEAANGREAMALIDGVRPDIIICDVKMPVMDGLELLKSLPANSRIRFIILSGFSEFEFIRTAVKYGAFDYILKPVQAEELTGVLLRAVEDIENERRRERTDLDISLDIRNHLGKYESLFIHFVEGRDMENINRYIDTVFAELEPYPAPQLNRNSLREFIYLINRICDTFKVNRLTVLRGYTEEDPGSYSRTEEVIDRVKQLFNAVVDDLIYQKNMDRKKIVYDVISDIEKNYKDKISLELISRKYYINPSYFSQLFKSVTNDTFSNYVIRFRMQKAKELMRIPNLKIYQIAEMVGYEDEKHFSQLFKKHVGMAPTAYQRVAVR</sequence>
<dbReference type="PANTHER" id="PTHR42713:SF3">
    <property type="entry name" value="TRANSCRIPTIONAL REGULATORY PROTEIN HPTR"/>
    <property type="match status" value="1"/>
</dbReference>
<evidence type="ECO:0000256" key="5">
    <source>
        <dbReference type="ARBA" id="ARBA00023012"/>
    </source>
</evidence>
<dbReference type="RefSeq" id="WP_238726700.1">
    <property type="nucleotide sequence ID" value="NZ_JAHQCX010000005.1"/>
</dbReference>
<name>A0ABS6K6X7_9FIRM</name>
<dbReference type="SUPFAM" id="SSF52172">
    <property type="entry name" value="CheY-like"/>
    <property type="match status" value="1"/>
</dbReference>
<evidence type="ECO:0000256" key="1">
    <source>
        <dbReference type="ARBA" id="ARBA00004496"/>
    </source>
</evidence>
<dbReference type="PRINTS" id="PR00032">
    <property type="entry name" value="HTHARAC"/>
</dbReference>
<dbReference type="InterPro" id="IPR018060">
    <property type="entry name" value="HTH_AraC"/>
</dbReference>
<feature type="modified residue" description="4-aspartylphosphate" evidence="10">
    <location>
        <position position="55"/>
    </location>
</feature>
<dbReference type="Proteomes" id="UP001314681">
    <property type="component" value="Unassembled WGS sequence"/>
</dbReference>
<evidence type="ECO:0000256" key="6">
    <source>
        <dbReference type="ARBA" id="ARBA00023015"/>
    </source>
</evidence>
<evidence type="ECO:0000259" key="12">
    <source>
        <dbReference type="PROSITE" id="PS50110"/>
    </source>
</evidence>
<dbReference type="CDD" id="cd17536">
    <property type="entry name" value="REC_YesN-like"/>
    <property type="match status" value="1"/>
</dbReference>
<dbReference type="Gene3D" id="3.40.50.2300">
    <property type="match status" value="1"/>
</dbReference>
<keyword evidence="14" id="KW-1185">Reference proteome</keyword>
<reference evidence="13 14" key="1">
    <citation type="submission" date="2021-06" db="EMBL/GenBank/DDBJ databases">
        <title>Description of novel taxa of the family Lachnospiraceae.</title>
        <authorList>
            <person name="Chaplin A.V."/>
            <person name="Sokolova S.R."/>
            <person name="Pikina A.P."/>
            <person name="Korzhanova M."/>
            <person name="Belova V."/>
            <person name="Korostin D."/>
            <person name="Efimov B.A."/>
        </authorList>
    </citation>
    <scope>NUCLEOTIDE SEQUENCE [LARGE SCALE GENOMIC DNA]</scope>
    <source>
        <strain evidence="13 14">ASD4241</strain>
    </source>
</reference>
<keyword evidence="6" id="KW-0805">Transcription regulation</keyword>
<proteinExistence type="predicted"/>
<dbReference type="Pfam" id="PF00072">
    <property type="entry name" value="Response_reg"/>
    <property type="match status" value="1"/>
</dbReference>
<keyword evidence="8" id="KW-0804">Transcription</keyword>
<evidence type="ECO:0000256" key="3">
    <source>
        <dbReference type="ARBA" id="ARBA00022490"/>
    </source>
</evidence>
<protein>
    <recommendedName>
        <fullName evidence="2">Stage 0 sporulation protein A homolog</fullName>
    </recommendedName>
</protein>
<dbReference type="InterPro" id="IPR001789">
    <property type="entry name" value="Sig_transdc_resp-reg_receiver"/>
</dbReference>
<dbReference type="PANTHER" id="PTHR42713">
    <property type="entry name" value="HISTIDINE KINASE-RELATED"/>
    <property type="match status" value="1"/>
</dbReference>
<dbReference type="InterPro" id="IPR018062">
    <property type="entry name" value="HTH_AraC-typ_CS"/>
</dbReference>
<keyword evidence="5" id="KW-0902">Two-component regulatory system</keyword>
<dbReference type="Pfam" id="PF12833">
    <property type="entry name" value="HTH_18"/>
    <property type="match status" value="1"/>
</dbReference>
<dbReference type="PROSITE" id="PS00041">
    <property type="entry name" value="HTH_ARAC_FAMILY_1"/>
    <property type="match status" value="1"/>
</dbReference>
<dbReference type="SMART" id="SM00342">
    <property type="entry name" value="HTH_ARAC"/>
    <property type="match status" value="1"/>
</dbReference>
<evidence type="ECO:0000259" key="11">
    <source>
        <dbReference type="PROSITE" id="PS01124"/>
    </source>
</evidence>
<dbReference type="EMBL" id="JAHQCX010000005">
    <property type="protein sequence ID" value="MBU9726258.1"/>
    <property type="molecule type" value="Genomic_DNA"/>
</dbReference>
<dbReference type="Gene3D" id="1.10.10.60">
    <property type="entry name" value="Homeodomain-like"/>
    <property type="match status" value="2"/>
</dbReference>
<evidence type="ECO:0000256" key="10">
    <source>
        <dbReference type="PROSITE-ProRule" id="PRU00169"/>
    </source>
</evidence>
<evidence type="ECO:0000256" key="4">
    <source>
        <dbReference type="ARBA" id="ARBA00022553"/>
    </source>
</evidence>
<dbReference type="PROSITE" id="PS50110">
    <property type="entry name" value="RESPONSE_REGULATORY"/>
    <property type="match status" value="1"/>
</dbReference>
<evidence type="ECO:0000256" key="9">
    <source>
        <dbReference type="ARBA" id="ARBA00024867"/>
    </source>
</evidence>
<keyword evidence="7" id="KW-0238">DNA-binding</keyword>
<keyword evidence="4 10" id="KW-0597">Phosphoprotein</keyword>
<dbReference type="InterPro" id="IPR020449">
    <property type="entry name" value="Tscrpt_reg_AraC-type_HTH"/>
</dbReference>
<dbReference type="InterPro" id="IPR051552">
    <property type="entry name" value="HptR"/>
</dbReference>
<dbReference type="InterPro" id="IPR011006">
    <property type="entry name" value="CheY-like_superfamily"/>
</dbReference>
<dbReference type="InterPro" id="IPR009057">
    <property type="entry name" value="Homeodomain-like_sf"/>
</dbReference>
<organism evidence="13 14">
    <name type="scientific">Diplocloster modestus</name>
    <dbReference type="NCBI Taxonomy" id="2850322"/>
    <lineage>
        <taxon>Bacteria</taxon>
        <taxon>Bacillati</taxon>
        <taxon>Bacillota</taxon>
        <taxon>Clostridia</taxon>
        <taxon>Lachnospirales</taxon>
        <taxon>Lachnospiraceae</taxon>
        <taxon>Diplocloster</taxon>
    </lineage>
</organism>
<evidence type="ECO:0000256" key="7">
    <source>
        <dbReference type="ARBA" id="ARBA00023125"/>
    </source>
</evidence>
<comment type="caution">
    <text evidence="13">The sequence shown here is derived from an EMBL/GenBank/DDBJ whole genome shotgun (WGS) entry which is preliminary data.</text>
</comment>
<evidence type="ECO:0000256" key="8">
    <source>
        <dbReference type="ARBA" id="ARBA00023163"/>
    </source>
</evidence>
<gene>
    <name evidence="13" type="ORF">KTH90_09550</name>
</gene>
<dbReference type="SUPFAM" id="SSF46689">
    <property type="entry name" value="Homeodomain-like"/>
    <property type="match status" value="2"/>
</dbReference>
<keyword evidence="3" id="KW-0963">Cytoplasm</keyword>
<evidence type="ECO:0000256" key="2">
    <source>
        <dbReference type="ARBA" id="ARBA00018672"/>
    </source>
</evidence>
<comment type="function">
    <text evidence="9">May play the central regulatory role in sporulation. It may be an element of the effector pathway responsible for the activation of sporulation genes in response to nutritional stress. Spo0A may act in concert with spo0H (a sigma factor) to control the expression of some genes that are critical to the sporulation process.</text>
</comment>
<dbReference type="SMART" id="SM00448">
    <property type="entry name" value="REC"/>
    <property type="match status" value="1"/>
</dbReference>
<feature type="domain" description="HTH araC/xylS-type" evidence="11">
    <location>
        <begin position="253"/>
        <end position="351"/>
    </location>
</feature>
<evidence type="ECO:0000313" key="13">
    <source>
        <dbReference type="EMBL" id="MBU9726258.1"/>
    </source>
</evidence>
<feature type="domain" description="Response regulatory" evidence="12">
    <location>
        <begin position="3"/>
        <end position="119"/>
    </location>
</feature>
<comment type="subcellular location">
    <subcellularLocation>
        <location evidence="1">Cytoplasm</location>
    </subcellularLocation>
</comment>
<accession>A0ABS6K6X7</accession>